<evidence type="ECO:0000256" key="1">
    <source>
        <dbReference type="SAM" id="MobiDB-lite"/>
    </source>
</evidence>
<comment type="caution">
    <text evidence="2">The sequence shown here is derived from an EMBL/GenBank/DDBJ whole genome shotgun (WGS) entry which is preliminary data.</text>
</comment>
<reference evidence="2" key="1">
    <citation type="submission" date="2023-04" db="EMBL/GenBank/DDBJ databases">
        <title>Black Yeasts Isolated from many extreme environments.</title>
        <authorList>
            <person name="Coleine C."/>
            <person name="Stajich J.E."/>
            <person name="Selbmann L."/>
        </authorList>
    </citation>
    <scope>NUCLEOTIDE SEQUENCE</scope>
    <source>
        <strain evidence="2">CCFEE 5312</strain>
    </source>
</reference>
<feature type="region of interest" description="Disordered" evidence="1">
    <location>
        <begin position="128"/>
        <end position="194"/>
    </location>
</feature>
<dbReference type="AlphaFoldDB" id="A0AAJ0DPH2"/>
<organism evidence="2 3">
    <name type="scientific">Extremus antarcticus</name>
    <dbReference type="NCBI Taxonomy" id="702011"/>
    <lineage>
        <taxon>Eukaryota</taxon>
        <taxon>Fungi</taxon>
        <taxon>Dikarya</taxon>
        <taxon>Ascomycota</taxon>
        <taxon>Pezizomycotina</taxon>
        <taxon>Dothideomycetes</taxon>
        <taxon>Dothideomycetidae</taxon>
        <taxon>Mycosphaerellales</taxon>
        <taxon>Extremaceae</taxon>
        <taxon>Extremus</taxon>
    </lineage>
</organism>
<name>A0AAJ0DPH2_9PEZI</name>
<dbReference type="Proteomes" id="UP001271007">
    <property type="component" value="Unassembled WGS sequence"/>
</dbReference>
<dbReference type="EMBL" id="JAWDJX010000014">
    <property type="protein sequence ID" value="KAK3053764.1"/>
    <property type="molecule type" value="Genomic_DNA"/>
</dbReference>
<feature type="compositionally biased region" description="Basic and acidic residues" evidence="1">
    <location>
        <begin position="13"/>
        <end position="25"/>
    </location>
</feature>
<accession>A0AAJ0DPH2</accession>
<sequence length="341" mass="37579">MDIQSKGVVLSAPDREKHSSSRAKQDFTFSASGPKAPSFPPQNTVPPTKSQPHGAAAATTRSRSDRKVRFEEAAPTQHLDTIPSAQAKDQVLVKKASRPDPAKAGKLEKLVTALQKKLAIGDFKAPRKLPKDVTPVTEKEAHATAAASEPSLEDITAIAAAAAARTMRSHPSRNAEGTAEEARKRRTEQTDYLEQTINDSLRRVLASVRAEALAQAQVTQRKLDEAGQFAVNSYKHWERVAEGAHHRRLKEFTAACGAAEKKAEDQYAHHERAAEQSHKGRLKEITAAYSAAETAHQEKFEGAERQMLQKEQEVLGRELARAEKRRSQIISLLKEREKDVL</sequence>
<feature type="compositionally biased region" description="Basic and acidic residues" evidence="1">
    <location>
        <begin position="180"/>
        <end position="189"/>
    </location>
</feature>
<protein>
    <submittedName>
        <fullName evidence="2">Uncharacterized protein</fullName>
    </submittedName>
</protein>
<evidence type="ECO:0000313" key="3">
    <source>
        <dbReference type="Proteomes" id="UP001271007"/>
    </source>
</evidence>
<gene>
    <name evidence="2" type="ORF">LTR09_005044</name>
</gene>
<keyword evidence="3" id="KW-1185">Reference proteome</keyword>
<feature type="region of interest" description="Disordered" evidence="1">
    <location>
        <begin position="1"/>
        <end position="67"/>
    </location>
</feature>
<proteinExistence type="predicted"/>
<evidence type="ECO:0000313" key="2">
    <source>
        <dbReference type="EMBL" id="KAK3053764.1"/>
    </source>
</evidence>